<dbReference type="InterPro" id="IPR050768">
    <property type="entry name" value="UPF0353/GerABKA_families"/>
</dbReference>
<gene>
    <name evidence="5" type="ORF">CDQ84_09895</name>
</gene>
<dbReference type="Pfam" id="PF03323">
    <property type="entry name" value="GerA"/>
    <property type="match status" value="1"/>
</dbReference>
<feature type="transmembrane region" description="Helical" evidence="4">
    <location>
        <begin position="449"/>
        <end position="469"/>
    </location>
</feature>
<dbReference type="PANTHER" id="PTHR22550:SF5">
    <property type="entry name" value="LEUCINE ZIPPER PROTEIN 4"/>
    <property type="match status" value="1"/>
</dbReference>
<name>A0A2K2FJ79_9CLOT</name>
<keyword evidence="2 4" id="KW-0472">Membrane</keyword>
<evidence type="ECO:0000313" key="6">
    <source>
        <dbReference type="Proteomes" id="UP000236151"/>
    </source>
</evidence>
<organism evidence="5 6">
    <name type="scientific">Clostridium thermosuccinogenes</name>
    <dbReference type="NCBI Taxonomy" id="84032"/>
    <lineage>
        <taxon>Bacteria</taxon>
        <taxon>Bacillati</taxon>
        <taxon>Bacillota</taxon>
        <taxon>Clostridia</taxon>
        <taxon>Eubacteriales</taxon>
        <taxon>Clostridiaceae</taxon>
        <taxon>Clostridium</taxon>
    </lineage>
</organism>
<evidence type="ECO:0000256" key="4">
    <source>
        <dbReference type="SAM" id="Phobius"/>
    </source>
</evidence>
<dbReference type="PANTHER" id="PTHR22550">
    <property type="entry name" value="SPORE GERMINATION PROTEIN"/>
    <property type="match status" value="1"/>
</dbReference>
<reference evidence="6" key="1">
    <citation type="submission" date="2017-06" db="EMBL/GenBank/DDBJ databases">
        <title>Investigating the central metabolism of Clostridium thermosuccinogenes.</title>
        <authorList>
            <person name="Koendjbiharie J.G."/>
            <person name="Van Kranenburg R."/>
            <person name="Vriesendorp B."/>
        </authorList>
    </citation>
    <scope>NUCLEOTIDE SEQUENCE [LARGE SCALE GENOMIC DNA]</scope>
    <source>
        <strain evidence="6">DSM 5806</strain>
    </source>
</reference>
<dbReference type="KEGG" id="cthd:CDO33_10685"/>
<proteinExistence type="inferred from homology"/>
<dbReference type="PIRSF" id="PIRSF005690">
    <property type="entry name" value="GerBA"/>
    <property type="match status" value="1"/>
</dbReference>
<dbReference type="OrthoDB" id="9772630at2"/>
<feature type="transmembrane region" description="Helical" evidence="4">
    <location>
        <begin position="396"/>
        <end position="429"/>
    </location>
</feature>
<evidence type="ECO:0000313" key="5">
    <source>
        <dbReference type="EMBL" id="PNT98844.1"/>
    </source>
</evidence>
<dbReference type="AlphaFoldDB" id="A0A2K2FJ79"/>
<comment type="caution">
    <text evidence="5">The sequence shown here is derived from an EMBL/GenBank/DDBJ whole genome shotgun (WGS) entry which is preliminary data.</text>
</comment>
<dbReference type="Proteomes" id="UP000236151">
    <property type="component" value="Unassembled WGS sequence"/>
</dbReference>
<dbReference type="GO" id="GO:0016020">
    <property type="term" value="C:membrane"/>
    <property type="evidence" value="ECO:0007669"/>
    <property type="project" value="InterPro"/>
</dbReference>
<dbReference type="InterPro" id="IPR004995">
    <property type="entry name" value="Spore_Ger"/>
</dbReference>
<protein>
    <submittedName>
        <fullName evidence="5">Spore germination protein</fullName>
    </submittedName>
</protein>
<keyword evidence="6" id="KW-1185">Reference proteome</keyword>
<comment type="similarity">
    <text evidence="1">Belongs to the GerABKA family.</text>
</comment>
<accession>A0A2K2FJ79</accession>
<evidence type="ECO:0000256" key="3">
    <source>
        <dbReference type="SAM" id="MobiDB-lite"/>
    </source>
</evidence>
<evidence type="ECO:0000256" key="1">
    <source>
        <dbReference type="ARBA" id="ARBA00005278"/>
    </source>
</evidence>
<feature type="region of interest" description="Disordered" evidence="3">
    <location>
        <begin position="516"/>
        <end position="536"/>
    </location>
</feature>
<dbReference type="RefSeq" id="WP_103081579.1">
    <property type="nucleotide sequence ID" value="NZ_CP021850.1"/>
</dbReference>
<dbReference type="GO" id="GO:0009847">
    <property type="term" value="P:spore germination"/>
    <property type="evidence" value="ECO:0007669"/>
    <property type="project" value="InterPro"/>
</dbReference>
<sequence>MGLFRLLSRKNRKKIQKVNTDTNVSKVFGDYQGIHLDKSLDNNIKSIKTIFRDCDDIVYRPFKIAKRFKAELVYMDGMVKIDAVDNFVMKPLMLEYGMAGIEVEDEKKAFLYAKEAIISTANIKESKELEKVLHAIMIGAVVIFIERNESALIVEAKGWEQRQVEAPQDEVTVRGPRDAFTENIRTNSALIRRRICDPKLKLKGYLIGRRSKTRVEVMYIEDIANPRLVEEVFNRIENIDVDSVVGNGLLEQLMEDNWISPFPQFMTTERPDRVTAALLEGKVCILIDNSSMASVLPATMNDLLTAPDDYYERWMVATLIRIVRLTGAVASTVLPALYIAMVSFHPEMIPSAFALSIASCREGVPFPAFVEAFLMEGSFELMREAGIRLPGSLGQTMGVVGAVVIGQAAVSAGIVSPVMVVVVALTGIANFTVPSFDVALSYRLLRFGLMILSAVLGLYGLILGLLLILSHICILKSFGTPYLAPWIPLNLKDLKDTVLRAPWQYMSYRPSYMHTQDKKRSDLDKVEEHLKRRKGE</sequence>
<dbReference type="EMBL" id="NIOJ01000023">
    <property type="protein sequence ID" value="PNT98844.1"/>
    <property type="molecule type" value="Genomic_DNA"/>
</dbReference>
<keyword evidence="4" id="KW-0812">Transmembrane</keyword>
<feature type="transmembrane region" description="Helical" evidence="4">
    <location>
        <begin position="322"/>
        <end position="341"/>
    </location>
</feature>
<keyword evidence="4" id="KW-1133">Transmembrane helix</keyword>
<evidence type="ECO:0000256" key="2">
    <source>
        <dbReference type="ARBA" id="ARBA00023136"/>
    </source>
</evidence>